<dbReference type="GO" id="GO:0050660">
    <property type="term" value="F:flavin adenine dinucleotide binding"/>
    <property type="evidence" value="ECO:0007669"/>
    <property type="project" value="InterPro"/>
</dbReference>
<feature type="domain" description="Glucose-methanol-choline oxidoreductase N-terminal" evidence="7">
    <location>
        <begin position="74"/>
        <end position="97"/>
    </location>
</feature>
<evidence type="ECO:0000256" key="4">
    <source>
        <dbReference type="ARBA" id="ARBA00022827"/>
    </source>
</evidence>
<evidence type="ECO:0000256" key="1">
    <source>
        <dbReference type="ARBA" id="ARBA00001974"/>
    </source>
</evidence>
<dbReference type="PIRSF" id="PIRSF000137">
    <property type="entry name" value="Alcohol_oxidase"/>
    <property type="match status" value="1"/>
</dbReference>
<dbReference type="GO" id="GO:0016614">
    <property type="term" value="F:oxidoreductase activity, acting on CH-OH group of donors"/>
    <property type="evidence" value="ECO:0007669"/>
    <property type="project" value="InterPro"/>
</dbReference>
<dbReference type="EMBL" id="QZFU01000016">
    <property type="protein sequence ID" value="RJO77169.1"/>
    <property type="molecule type" value="Genomic_DNA"/>
</dbReference>
<accession>A0A3A4K7N5</accession>
<evidence type="ECO:0000313" key="8">
    <source>
        <dbReference type="EMBL" id="RJO77169.1"/>
    </source>
</evidence>
<reference evidence="8 9" key="1">
    <citation type="submission" date="2018-09" db="EMBL/GenBank/DDBJ databases">
        <title>YIM PH21274 draft genome.</title>
        <authorList>
            <person name="Miao C."/>
        </authorList>
    </citation>
    <scope>NUCLEOTIDE SEQUENCE [LARGE SCALE GENOMIC DNA]</scope>
    <source>
        <strain evidence="8 9">YIM PH 21724</strain>
    </source>
</reference>
<dbReference type="InterPro" id="IPR023978">
    <property type="entry name" value="GMC_oxidoreductase_bact"/>
</dbReference>
<proteinExistence type="inferred from homology"/>
<dbReference type="SUPFAM" id="SSF54373">
    <property type="entry name" value="FAD-linked reductases, C-terminal domain"/>
    <property type="match status" value="1"/>
</dbReference>
<dbReference type="EC" id="1.-.-.-" evidence="8"/>
<dbReference type="RefSeq" id="WP_120040432.1">
    <property type="nucleotide sequence ID" value="NZ_QZFU01000016.1"/>
</dbReference>
<feature type="binding site" evidence="5">
    <location>
        <position position="215"/>
    </location>
    <ligand>
        <name>FAD</name>
        <dbReference type="ChEBI" id="CHEBI:57692"/>
    </ligand>
</feature>
<dbReference type="PROSITE" id="PS00623">
    <property type="entry name" value="GMC_OXRED_1"/>
    <property type="match status" value="1"/>
</dbReference>
<dbReference type="PANTHER" id="PTHR11552">
    <property type="entry name" value="GLUCOSE-METHANOL-CHOLINE GMC OXIDOREDUCTASE"/>
    <property type="match status" value="1"/>
</dbReference>
<dbReference type="Pfam" id="PF00732">
    <property type="entry name" value="GMC_oxred_N"/>
    <property type="match status" value="1"/>
</dbReference>
<keyword evidence="9" id="KW-1185">Reference proteome</keyword>
<evidence type="ECO:0000256" key="3">
    <source>
        <dbReference type="ARBA" id="ARBA00022630"/>
    </source>
</evidence>
<evidence type="ECO:0000313" key="9">
    <source>
        <dbReference type="Proteomes" id="UP000266677"/>
    </source>
</evidence>
<comment type="caution">
    <text evidence="8">The sequence shown here is derived from an EMBL/GenBank/DDBJ whole genome shotgun (WGS) entry which is preliminary data.</text>
</comment>
<dbReference type="Gene3D" id="3.30.410.40">
    <property type="match status" value="1"/>
</dbReference>
<gene>
    <name evidence="8" type="primary">mftG</name>
    <name evidence="8" type="ORF">D5S18_09105</name>
</gene>
<keyword evidence="8" id="KW-0560">Oxidoreductase</keyword>
<dbReference type="InterPro" id="IPR007867">
    <property type="entry name" value="GMC_OxRtase_C"/>
</dbReference>
<evidence type="ECO:0000256" key="5">
    <source>
        <dbReference type="PIRSR" id="PIRSR000137-2"/>
    </source>
</evidence>
<evidence type="ECO:0000259" key="7">
    <source>
        <dbReference type="PROSITE" id="PS00623"/>
    </source>
</evidence>
<organism evidence="8 9">
    <name type="scientific">Nocardia panacis</name>
    <dbReference type="NCBI Taxonomy" id="2340916"/>
    <lineage>
        <taxon>Bacteria</taxon>
        <taxon>Bacillati</taxon>
        <taxon>Actinomycetota</taxon>
        <taxon>Actinomycetes</taxon>
        <taxon>Mycobacteriales</taxon>
        <taxon>Nocardiaceae</taxon>
        <taxon>Nocardia</taxon>
    </lineage>
</organism>
<dbReference type="SUPFAM" id="SSF51905">
    <property type="entry name" value="FAD/NAD(P)-binding domain"/>
    <property type="match status" value="1"/>
</dbReference>
<comment type="similarity">
    <text evidence="2 6">Belongs to the GMC oxidoreductase family.</text>
</comment>
<dbReference type="OrthoDB" id="9785276at2"/>
<comment type="cofactor">
    <cofactor evidence="1 5">
        <name>FAD</name>
        <dbReference type="ChEBI" id="CHEBI:57692"/>
    </cofactor>
</comment>
<feature type="binding site" evidence="5">
    <location>
        <position position="76"/>
    </location>
    <ligand>
        <name>FAD</name>
        <dbReference type="ChEBI" id="CHEBI:57692"/>
    </ligand>
</feature>
<evidence type="ECO:0000256" key="2">
    <source>
        <dbReference type="ARBA" id="ARBA00010790"/>
    </source>
</evidence>
<evidence type="ECO:0000256" key="6">
    <source>
        <dbReference type="RuleBase" id="RU003968"/>
    </source>
</evidence>
<dbReference type="PANTHER" id="PTHR11552:SF147">
    <property type="entry name" value="CHOLINE DEHYDROGENASE, MITOCHONDRIAL"/>
    <property type="match status" value="1"/>
</dbReference>
<dbReference type="InterPro" id="IPR012132">
    <property type="entry name" value="GMC_OxRdtase"/>
</dbReference>
<name>A0A3A4K7N5_9NOCA</name>
<keyword evidence="3 6" id="KW-0285">Flavoprotein</keyword>
<dbReference type="InterPro" id="IPR036188">
    <property type="entry name" value="FAD/NAD-bd_sf"/>
</dbReference>
<protein>
    <submittedName>
        <fullName evidence="8">Mycofactocin system GMC family oxidoreductase MftG</fullName>
        <ecNumber evidence="8">1.-.-.-</ecNumber>
    </submittedName>
</protein>
<dbReference type="Gene3D" id="3.50.50.60">
    <property type="entry name" value="FAD/NAD(P)-binding domain"/>
    <property type="match status" value="1"/>
</dbReference>
<dbReference type="InterPro" id="IPR000172">
    <property type="entry name" value="GMC_OxRdtase_N"/>
</dbReference>
<dbReference type="NCBIfam" id="TIGR03970">
    <property type="entry name" value="Rv0697"/>
    <property type="match status" value="1"/>
</dbReference>
<keyword evidence="4 5" id="KW-0274">FAD</keyword>
<sequence>MIDTLVIGGGTAGCVLAARLSADPDHQVVLLEAGISAQLELRSATRLPLEPDAPWLWRYPVTLAPGVSGNIVRGKVIGGSGVVNGGYFARASAADFAAWSTAAGSDLWSFEAVLPAYRRMESDLDFGVRPEHGTEGPIPVRRVADPVATSLEFAESAVGLGFAEIPDLNGVDAAATGVARVPCNIADGVRMDAGSAYLLPASTRPNLTVVADAMVTRIVFRGARAIGAEVRRAGLVEMVSAGRIVLCAGAVESAALLMRSGVGPPDELRAFGIEVVAAAPVGAWCVDHPEIGLEYGAAADSATVPLEYVLALDDIEIRPYTVRFRPGVGSVGVAAMRPRSGGELRLRSGHPDDPPLIDFGYLSAKADRVRLRAGVAVADAVLRGMGVTPLDPPPAGRSPGNDSWLMSKLGTSQHLSGTCRMGPEGDALAVVDARCAVRGVDGLFVVDLSVAPVPLSRGPHATVALIAERAAQWLGLS</sequence>
<dbReference type="Proteomes" id="UP000266677">
    <property type="component" value="Unassembled WGS sequence"/>
</dbReference>
<dbReference type="Pfam" id="PF05199">
    <property type="entry name" value="GMC_oxred_C"/>
    <property type="match status" value="1"/>
</dbReference>
<dbReference type="AlphaFoldDB" id="A0A3A4K7N5"/>